<dbReference type="PANTHER" id="PTHR21234">
    <property type="entry name" value="PURINE NUCLEOSIDE PHOSPHORYLASE"/>
    <property type="match status" value="1"/>
</dbReference>
<comment type="caution">
    <text evidence="3">The sequence shown here is derived from an EMBL/GenBank/DDBJ whole genome shotgun (WGS) entry which is preliminary data.</text>
</comment>
<dbReference type="Proteomes" id="UP000652761">
    <property type="component" value="Unassembled WGS sequence"/>
</dbReference>
<feature type="non-terminal residue" evidence="3">
    <location>
        <position position="1"/>
    </location>
</feature>
<dbReference type="SUPFAM" id="SSF53167">
    <property type="entry name" value="Purine and uridine phosphorylases"/>
    <property type="match status" value="1"/>
</dbReference>
<dbReference type="InterPro" id="IPR000845">
    <property type="entry name" value="Nucleoside_phosphorylase_d"/>
</dbReference>
<organism evidence="3 4">
    <name type="scientific">Colocasia esculenta</name>
    <name type="common">Wild taro</name>
    <name type="synonym">Arum esculentum</name>
    <dbReference type="NCBI Taxonomy" id="4460"/>
    <lineage>
        <taxon>Eukaryota</taxon>
        <taxon>Viridiplantae</taxon>
        <taxon>Streptophyta</taxon>
        <taxon>Embryophyta</taxon>
        <taxon>Tracheophyta</taxon>
        <taxon>Spermatophyta</taxon>
        <taxon>Magnoliopsida</taxon>
        <taxon>Liliopsida</taxon>
        <taxon>Araceae</taxon>
        <taxon>Aroideae</taxon>
        <taxon>Colocasieae</taxon>
        <taxon>Colocasia</taxon>
    </lineage>
</organism>
<keyword evidence="4" id="KW-1185">Reference proteome</keyword>
<proteinExistence type="predicted"/>
<feature type="chain" id="PRO_5032799310" description="Nucleoside phosphorylase domain-containing protein" evidence="1">
    <location>
        <begin position="36"/>
        <end position="288"/>
    </location>
</feature>
<protein>
    <recommendedName>
        <fullName evidence="2">Nucleoside phosphorylase domain-containing protein</fullName>
    </recommendedName>
</protein>
<dbReference type="Gene3D" id="3.40.50.1580">
    <property type="entry name" value="Nucleoside phosphorylase domain"/>
    <property type="match status" value="1"/>
</dbReference>
<dbReference type="Pfam" id="PF01048">
    <property type="entry name" value="PNP_UDP_1"/>
    <property type="match status" value="1"/>
</dbReference>
<dbReference type="OrthoDB" id="1916878at2759"/>
<evidence type="ECO:0000313" key="4">
    <source>
        <dbReference type="Proteomes" id="UP000652761"/>
    </source>
</evidence>
<keyword evidence="1" id="KW-0732">Signal</keyword>
<sequence>MGSSPAAVASLPRLTAVATLLVLLVGQQQQQQASGLSTYRQLRAVVDRLNERHGPFLAMVMAYSVEADALQTSGEFVANAAVPFVDMFGRRFHVGTIRRVSVVTVMSGQRRLNAGITVQILMDYFDLGGIVHYGTAGSADDSLSFGAVSVPKYVAFTGSWNWKRFNSIGVDDFPELSVGYYNTPKRGENLLGRIEFKPEEFFPVGGSLEEVFWLEPFSAWYQLAQKLEDVVLDYCVNSTYCLPSRPKVVLGLRGATADIFLGNAAYRRFLHNEFNVSTVDEESAAIVM</sequence>
<feature type="signal peptide" evidence="1">
    <location>
        <begin position="1"/>
        <end position="35"/>
    </location>
</feature>
<dbReference type="AlphaFoldDB" id="A0A843VFG5"/>
<feature type="domain" description="Nucleoside phosphorylase" evidence="2">
    <location>
        <begin position="73"/>
        <end position="287"/>
    </location>
</feature>
<dbReference type="InterPro" id="IPR035994">
    <property type="entry name" value="Nucleoside_phosphorylase_sf"/>
</dbReference>
<name>A0A843VFG5_COLES</name>
<accession>A0A843VFG5</accession>
<evidence type="ECO:0000256" key="1">
    <source>
        <dbReference type="SAM" id="SignalP"/>
    </source>
</evidence>
<dbReference type="EMBL" id="NMUH01001701">
    <property type="protein sequence ID" value="MQL94685.1"/>
    <property type="molecule type" value="Genomic_DNA"/>
</dbReference>
<evidence type="ECO:0000313" key="3">
    <source>
        <dbReference type="EMBL" id="MQL94685.1"/>
    </source>
</evidence>
<evidence type="ECO:0000259" key="2">
    <source>
        <dbReference type="Pfam" id="PF01048"/>
    </source>
</evidence>
<gene>
    <name evidence="3" type="ORF">Taro_027333</name>
</gene>
<reference evidence="3" key="1">
    <citation type="submission" date="2017-07" db="EMBL/GenBank/DDBJ databases">
        <title>Taro Niue Genome Assembly and Annotation.</title>
        <authorList>
            <person name="Atibalentja N."/>
            <person name="Keating K."/>
            <person name="Fields C.J."/>
        </authorList>
    </citation>
    <scope>NUCLEOTIDE SEQUENCE</scope>
    <source>
        <strain evidence="3">Niue_2</strain>
        <tissue evidence="3">Leaf</tissue>
    </source>
</reference>
<dbReference type="PANTHER" id="PTHR21234:SF43">
    <property type="entry name" value="OS06G0112100 PROTEIN"/>
    <property type="match status" value="1"/>
</dbReference>
<dbReference type="GO" id="GO:0009116">
    <property type="term" value="P:nucleoside metabolic process"/>
    <property type="evidence" value="ECO:0007669"/>
    <property type="project" value="InterPro"/>
</dbReference>
<dbReference type="GO" id="GO:0003824">
    <property type="term" value="F:catalytic activity"/>
    <property type="evidence" value="ECO:0007669"/>
    <property type="project" value="InterPro"/>
</dbReference>